<comment type="caution">
    <text evidence="2">The sequence shown here is derived from an EMBL/GenBank/DDBJ whole genome shotgun (WGS) entry which is preliminary data.</text>
</comment>
<evidence type="ECO:0000313" key="2">
    <source>
        <dbReference type="EMBL" id="KAJ3844018.1"/>
    </source>
</evidence>
<proteinExistence type="predicted"/>
<reference evidence="2" key="1">
    <citation type="submission" date="2022-08" db="EMBL/GenBank/DDBJ databases">
        <authorList>
            <consortium name="DOE Joint Genome Institute"/>
            <person name="Min B."/>
            <person name="Riley R."/>
            <person name="Sierra-Patev S."/>
            <person name="Naranjo-Ortiz M."/>
            <person name="Looney B."/>
            <person name="Konkel Z."/>
            <person name="Slot J.C."/>
            <person name="Sakamoto Y."/>
            <person name="Steenwyk J.L."/>
            <person name="Rokas A."/>
            <person name="Carro J."/>
            <person name="Camarero S."/>
            <person name="Ferreira P."/>
            <person name="Molpeceres G."/>
            <person name="Ruiz-Duenas F.J."/>
            <person name="Serrano A."/>
            <person name="Henrissat B."/>
            <person name="Drula E."/>
            <person name="Hughes K.W."/>
            <person name="Mata J.L."/>
            <person name="Ishikawa N.K."/>
            <person name="Vargas-Isla R."/>
            <person name="Ushijima S."/>
            <person name="Smith C.A."/>
            <person name="Ahrendt S."/>
            <person name="Andreopoulos W."/>
            <person name="He G."/>
            <person name="Labutti K."/>
            <person name="Lipzen A."/>
            <person name="Ng V."/>
            <person name="Sandor L."/>
            <person name="Barry K."/>
            <person name="Martinez A.T."/>
            <person name="Xiao Y."/>
            <person name="Gibbons J.G."/>
            <person name="Terashima K."/>
            <person name="Hibbett D.S."/>
            <person name="Grigoriev I.V."/>
        </authorList>
    </citation>
    <scope>NUCLEOTIDE SEQUENCE</scope>
    <source>
        <strain evidence="2">TFB9207</strain>
    </source>
</reference>
<gene>
    <name evidence="2" type="ORF">F5878DRAFT_656226</name>
</gene>
<dbReference type="EMBL" id="MU805962">
    <property type="protein sequence ID" value="KAJ3844018.1"/>
    <property type="molecule type" value="Genomic_DNA"/>
</dbReference>
<feature type="signal peptide" evidence="1">
    <location>
        <begin position="1"/>
        <end position="22"/>
    </location>
</feature>
<keyword evidence="3" id="KW-1185">Reference proteome</keyword>
<feature type="chain" id="PRO_5041367473" evidence="1">
    <location>
        <begin position="23"/>
        <end position="168"/>
    </location>
</feature>
<accession>A0AA38PJW8</accession>
<dbReference type="Proteomes" id="UP001163846">
    <property type="component" value="Unassembled WGS sequence"/>
</dbReference>
<protein>
    <submittedName>
        <fullName evidence="2">Uncharacterized protein</fullName>
    </submittedName>
</protein>
<sequence>MRFIIPTCLAIFIFALATVVQGMPTQSKSDDWMEFLLKLALLDVDDSDTTYIVLEAKFENGQSNTPNPELDQEVQRKTGDFIMEVVAEERERQRPKPGYLLGQIRRPVFVEGSHFYRKEKNSLHVEFSLTAQLIEDKNGHTEVHAQNTFHGWLAERGPDGKVFGRINW</sequence>
<name>A0AA38PJW8_9AGAR</name>
<evidence type="ECO:0000256" key="1">
    <source>
        <dbReference type="SAM" id="SignalP"/>
    </source>
</evidence>
<dbReference type="AlphaFoldDB" id="A0AA38PJW8"/>
<organism evidence="2 3">
    <name type="scientific">Lentinula raphanica</name>
    <dbReference type="NCBI Taxonomy" id="153919"/>
    <lineage>
        <taxon>Eukaryota</taxon>
        <taxon>Fungi</taxon>
        <taxon>Dikarya</taxon>
        <taxon>Basidiomycota</taxon>
        <taxon>Agaricomycotina</taxon>
        <taxon>Agaricomycetes</taxon>
        <taxon>Agaricomycetidae</taxon>
        <taxon>Agaricales</taxon>
        <taxon>Marasmiineae</taxon>
        <taxon>Omphalotaceae</taxon>
        <taxon>Lentinula</taxon>
    </lineage>
</organism>
<evidence type="ECO:0000313" key="3">
    <source>
        <dbReference type="Proteomes" id="UP001163846"/>
    </source>
</evidence>
<keyword evidence="1" id="KW-0732">Signal</keyword>